<evidence type="ECO:0000313" key="4">
    <source>
        <dbReference type="EMBL" id="ORX42345.1"/>
    </source>
</evidence>
<name>A0A1Y1UXG4_9FUNG</name>
<dbReference type="InterPro" id="IPR002110">
    <property type="entry name" value="Ankyrin_rpt"/>
</dbReference>
<dbReference type="STRING" id="1754191.A0A1Y1UXG4"/>
<dbReference type="PANTHER" id="PTHR24198:SF165">
    <property type="entry name" value="ANKYRIN REPEAT-CONTAINING PROTEIN-RELATED"/>
    <property type="match status" value="1"/>
</dbReference>
<gene>
    <name evidence="4" type="ORF">BCR36DRAFT_587283</name>
</gene>
<dbReference type="EMBL" id="MCFH01000066">
    <property type="protein sequence ID" value="ORX42345.1"/>
    <property type="molecule type" value="Genomic_DNA"/>
</dbReference>
<keyword evidence="5" id="KW-1185">Reference proteome</keyword>
<evidence type="ECO:0000256" key="2">
    <source>
        <dbReference type="ARBA" id="ARBA00023043"/>
    </source>
</evidence>
<comment type="caution">
    <text evidence="4">The sequence shown here is derived from an EMBL/GenBank/DDBJ whole genome shotgun (WGS) entry which is preliminary data.</text>
</comment>
<proteinExistence type="predicted"/>
<dbReference type="Pfam" id="PF12796">
    <property type="entry name" value="Ank_2"/>
    <property type="match status" value="2"/>
</dbReference>
<feature type="repeat" description="ANK" evidence="3">
    <location>
        <begin position="962"/>
        <end position="994"/>
    </location>
</feature>
<reference evidence="4 5" key="1">
    <citation type="submission" date="2016-08" db="EMBL/GenBank/DDBJ databases">
        <title>Genomes of anaerobic fungi encode conserved fungal cellulosomes for biomass hydrolysis.</title>
        <authorList>
            <consortium name="DOE Joint Genome Institute"/>
            <person name="Haitjema C.H."/>
            <person name="Gilmore S.P."/>
            <person name="Henske J.K."/>
            <person name="Solomon K.V."/>
            <person name="De Groot R."/>
            <person name="Kuo A."/>
            <person name="Mondo S.J."/>
            <person name="Salamov A.A."/>
            <person name="Labutti K."/>
            <person name="Zhao Z."/>
            <person name="Chiniquy J."/>
            <person name="Barry K."/>
            <person name="Brewer H.M."/>
            <person name="Purvine S.O."/>
            <person name="Wright A.T."/>
            <person name="Boxma B."/>
            <person name="Van Alen T."/>
            <person name="Hackstein J.H."/>
            <person name="Baker S.E."/>
            <person name="Grigoriev I.V."/>
            <person name="O'Malley M.A."/>
        </authorList>
    </citation>
    <scope>NUCLEOTIDE SEQUENCE [LARGE SCALE GENOMIC DNA]</scope>
    <source>
        <strain evidence="5">finn</strain>
    </source>
</reference>
<evidence type="ECO:0000256" key="1">
    <source>
        <dbReference type="ARBA" id="ARBA00022737"/>
    </source>
</evidence>
<dbReference type="PROSITE" id="PS50088">
    <property type="entry name" value="ANK_REPEAT"/>
    <property type="match status" value="2"/>
</dbReference>
<dbReference type="Pfam" id="PF13637">
    <property type="entry name" value="Ank_4"/>
    <property type="match status" value="1"/>
</dbReference>
<protein>
    <submittedName>
        <fullName evidence="4">Ankyrin</fullName>
    </submittedName>
</protein>
<dbReference type="InterPro" id="IPR036770">
    <property type="entry name" value="Ankyrin_rpt-contain_sf"/>
</dbReference>
<dbReference type="AlphaFoldDB" id="A0A1Y1UXG4"/>
<sequence>MVDLEKKRNEIEIIISKCRHNELDYINEFENFSINNDLKLSELNNKNFDVLIKVIDSIKEYKVENNLYYFKLIDYIIQECKYQTLNYTNWNNNVAEVPLFLAIYKGFFKIANLLIERGANINYLIEQPQQQETVNIIQYIKKKKDRYRYENTVSNIIIRELGQDTINNKTFNYIFSVGFNIERNIENLISDLLTTYNYDKLENLFKNYVFDNKFILYLLSSYKNNLKISKQNFEKIIEKERTKLKIDGSIYNIAAHCYNSFPVGILLDYDGDNSNIIFDKMVNNNILEIATINNNKNVINKILDLDTFNIRKIDYEYFFKKSCYKRRFDFTNSINYVYQAIQCKLKPSFSFIFIMNNVIVYASKAYKYNYINRNTVRLYIDILYHRILDILTSTVDGCMNKNFYSKVLLNMLNLSIKINDLKYVKNIVENRIMKPYLDMYDKDDNEEYPLFTAYTNYIERNEPPHERININTEIIKYLLEHGDSQSKEKKYIDKAIFFMALEDKECIIMQYILKSKEFPNNINFDFNDIYKGFQPLKVIPPSIIDELIYLADIPQEVAMNDDIFSNPIFISILHNYVKDHIVNDDDMELYTNLLKAVYDDDVNQVEKIVKNLSYPKNNINVLDRIVNSFTPLTFSYLFNRLNCFEVLLQYCDISNLDGNHHLLLHYAILKKDIKMIERLLCKNIHLYPEQYKSVIALSIEIGYKDILFILLDYHKPNIELNEFQFMAILSSQLTLPEKKEIITYLLQKGANINYMENNGGSIISPLRCAVELSNKNQDISLIKYLIENGAVIEESFESKEDLLFGAVYEQNLPLISYLVELGVNINYIEEERCALSVAIEMSSVPITKLLIEHNANVHQIITDNMGKKKSLLMYAIEMGEENIIKLLMQYHARIEYYDKSDSYKLIKAIKNESFNLLDYIRQQEFNFETPRLIKNIISDGRLDLIHDLVEYKLLDINIKDDQGETPIFYAIKYSEERILNYLIQCGADLSIKNKNGETIETVYRWYNDAFFHHSKLHHGFKQFKIEK</sequence>
<dbReference type="Gene3D" id="1.25.40.20">
    <property type="entry name" value="Ankyrin repeat-containing domain"/>
    <property type="match status" value="3"/>
</dbReference>
<evidence type="ECO:0000256" key="3">
    <source>
        <dbReference type="PROSITE-ProRule" id="PRU00023"/>
    </source>
</evidence>
<dbReference type="PROSITE" id="PS50297">
    <property type="entry name" value="ANK_REP_REGION"/>
    <property type="match status" value="2"/>
</dbReference>
<accession>A0A1Y1UXG4</accession>
<feature type="repeat" description="ANK" evidence="3">
    <location>
        <begin position="94"/>
        <end position="126"/>
    </location>
</feature>
<organism evidence="4 5">
    <name type="scientific">Piromyces finnis</name>
    <dbReference type="NCBI Taxonomy" id="1754191"/>
    <lineage>
        <taxon>Eukaryota</taxon>
        <taxon>Fungi</taxon>
        <taxon>Fungi incertae sedis</taxon>
        <taxon>Chytridiomycota</taxon>
        <taxon>Chytridiomycota incertae sedis</taxon>
        <taxon>Neocallimastigomycetes</taxon>
        <taxon>Neocallimastigales</taxon>
        <taxon>Neocallimastigaceae</taxon>
        <taxon>Piromyces</taxon>
    </lineage>
</organism>
<dbReference type="Proteomes" id="UP000193719">
    <property type="component" value="Unassembled WGS sequence"/>
</dbReference>
<dbReference type="OrthoDB" id="19174at2759"/>
<reference evidence="4 5" key="2">
    <citation type="submission" date="2016-08" db="EMBL/GenBank/DDBJ databases">
        <title>Pervasive Adenine N6-methylation of Active Genes in Fungi.</title>
        <authorList>
            <consortium name="DOE Joint Genome Institute"/>
            <person name="Mondo S.J."/>
            <person name="Dannebaum R.O."/>
            <person name="Kuo R.C."/>
            <person name="Labutti K."/>
            <person name="Haridas S."/>
            <person name="Kuo A."/>
            <person name="Salamov A."/>
            <person name="Ahrendt S.R."/>
            <person name="Lipzen A."/>
            <person name="Sullivan W."/>
            <person name="Andreopoulos W.B."/>
            <person name="Clum A."/>
            <person name="Lindquist E."/>
            <person name="Daum C."/>
            <person name="Ramamoorthy G.K."/>
            <person name="Gryganskyi A."/>
            <person name="Culley D."/>
            <person name="Magnuson J.K."/>
            <person name="James T.Y."/>
            <person name="O'Malley M.A."/>
            <person name="Stajich J.E."/>
            <person name="Spatafora J.W."/>
            <person name="Visel A."/>
            <person name="Grigoriev I.V."/>
        </authorList>
    </citation>
    <scope>NUCLEOTIDE SEQUENCE [LARGE SCALE GENOMIC DNA]</scope>
    <source>
        <strain evidence="5">finn</strain>
    </source>
</reference>
<keyword evidence="2 3" id="KW-0040">ANK repeat</keyword>
<evidence type="ECO:0000313" key="5">
    <source>
        <dbReference type="Proteomes" id="UP000193719"/>
    </source>
</evidence>
<keyword evidence="1" id="KW-0677">Repeat</keyword>
<dbReference type="SMART" id="SM00248">
    <property type="entry name" value="ANK"/>
    <property type="match status" value="13"/>
</dbReference>
<dbReference type="SUPFAM" id="SSF48403">
    <property type="entry name" value="Ankyrin repeat"/>
    <property type="match status" value="3"/>
</dbReference>
<dbReference type="PANTHER" id="PTHR24198">
    <property type="entry name" value="ANKYRIN REPEAT AND PROTEIN KINASE DOMAIN-CONTAINING PROTEIN"/>
    <property type="match status" value="1"/>
</dbReference>